<protein>
    <submittedName>
        <fullName evidence="1">Uncharacterized protein</fullName>
    </submittedName>
</protein>
<gene>
    <name evidence="1" type="ORF">EU555_25250</name>
</gene>
<accession>A0A4Z0NII0</accession>
<evidence type="ECO:0000313" key="2">
    <source>
        <dbReference type="Proteomes" id="UP000297535"/>
    </source>
</evidence>
<dbReference type="EMBL" id="SRLB01000022">
    <property type="protein sequence ID" value="TGD96068.1"/>
    <property type="molecule type" value="Genomic_DNA"/>
</dbReference>
<organism evidence="1 2">
    <name type="scientific">Methylobacterium nonmethylotrophicum</name>
    <dbReference type="NCBI Taxonomy" id="1141884"/>
    <lineage>
        <taxon>Bacteria</taxon>
        <taxon>Pseudomonadati</taxon>
        <taxon>Pseudomonadota</taxon>
        <taxon>Alphaproteobacteria</taxon>
        <taxon>Hyphomicrobiales</taxon>
        <taxon>Methylobacteriaceae</taxon>
        <taxon>Methylobacterium</taxon>
    </lineage>
</organism>
<keyword evidence="2" id="KW-1185">Reference proteome</keyword>
<dbReference type="Gene3D" id="2.160.20.10">
    <property type="entry name" value="Single-stranded right-handed beta-helix, Pectin lyase-like"/>
    <property type="match status" value="1"/>
</dbReference>
<dbReference type="RefSeq" id="WP_167858658.1">
    <property type="nucleotide sequence ID" value="NZ_SRLB01000022.1"/>
</dbReference>
<sequence length="518" mass="54123">MTRTMAARAADAPSVMDYGAVCDGQSHPLSSRYRALASAQSDYPAARALTDEMDWAAAQAAADALPAGMPGRLVFGRGKCLLNRDVALPPGSRHVRGGGSGTTEIRFTGGAKGFAFENAGPADRLVVEGMAVSTSQSGVGRYLTVSFSGTASSTQQLVQRDINVMADGGWFEAADVLTNVRSPLYEGVFVTGSFSSPPMNAAHRYRGTTTDIRHVGGMVLSALAAHDIGETSEGLVLAGHIDIDVDDGIVARFPAGKPWIEVMGGQISAYRSIVKGVNIKQLHVKGGTHYAANYRPERMAGYVGFDLSGSDTRNVLIQGAYFQGDGYTGAKTLLRATDGAYGLLIGNQVSGFDAGWHLGANTTGWQVRLNQYLSVKIPWSDAGTNNFHEFADAAGSRRTVTGAGSMIDDIQGATAAQLRLTDRGGPADSRIAAFFNDDGVLYMRLLNDDGSVKSALLSGSSSRVILGGTAPQAAPFSTGFGASGGVYIYDGTSSSQKPITFGAKDSAGTGFKTLRVPN</sequence>
<evidence type="ECO:0000313" key="1">
    <source>
        <dbReference type="EMBL" id="TGD96068.1"/>
    </source>
</evidence>
<dbReference type="Proteomes" id="UP000297535">
    <property type="component" value="Unassembled WGS sequence"/>
</dbReference>
<proteinExistence type="predicted"/>
<reference evidence="1 2" key="1">
    <citation type="submission" date="2019-04" db="EMBL/GenBank/DDBJ databases">
        <authorList>
            <person name="Feng G."/>
            <person name="Zhu H."/>
        </authorList>
    </citation>
    <scope>NUCLEOTIDE SEQUENCE [LARGE SCALE GENOMIC DNA]</scope>
    <source>
        <strain evidence="1 2">6HR-1</strain>
    </source>
</reference>
<dbReference type="InterPro" id="IPR012334">
    <property type="entry name" value="Pectin_lyas_fold"/>
</dbReference>
<name>A0A4Z0NII0_9HYPH</name>
<comment type="caution">
    <text evidence="1">The sequence shown here is derived from an EMBL/GenBank/DDBJ whole genome shotgun (WGS) entry which is preliminary data.</text>
</comment>
<dbReference type="AlphaFoldDB" id="A0A4Z0NII0"/>